<name>A0A150PIB6_SORCE</name>
<evidence type="ECO:0000313" key="1">
    <source>
        <dbReference type="EMBL" id="KYF55414.1"/>
    </source>
</evidence>
<dbReference type="AlphaFoldDB" id="A0A150PIB6"/>
<sequence>MHFTICHELDAPLDAVELAVLSPELGPRLATRVASLESVVTVEHALHGGELLRVLRFQASAPLPIFASYPVAKDAMSWEERSTYRLSDHAATWQVSPREQWRSYFRSAGTYRLERLPEGRTRRRVEGDIEIRLRLLGPLVERLALAEVQRTYDAEADTLRELVSA</sequence>
<evidence type="ECO:0008006" key="3">
    <source>
        <dbReference type="Google" id="ProtNLM"/>
    </source>
</evidence>
<dbReference type="InterPro" id="IPR019639">
    <property type="entry name" value="DUF2505"/>
</dbReference>
<dbReference type="InterPro" id="IPR023393">
    <property type="entry name" value="START-like_dom_sf"/>
</dbReference>
<reference evidence="1 2" key="1">
    <citation type="submission" date="2014-02" db="EMBL/GenBank/DDBJ databases">
        <title>The small core and large imbalanced accessory genome model reveals a collaborative survival strategy of Sorangium cellulosum strains in nature.</title>
        <authorList>
            <person name="Han K."/>
            <person name="Peng R."/>
            <person name="Blom J."/>
            <person name="Li Y.-Z."/>
        </authorList>
    </citation>
    <scope>NUCLEOTIDE SEQUENCE [LARGE SCALE GENOMIC DNA]</scope>
    <source>
        <strain evidence="1 2">So0157-25</strain>
    </source>
</reference>
<dbReference type="Proteomes" id="UP000075420">
    <property type="component" value="Unassembled WGS sequence"/>
</dbReference>
<dbReference type="EMBL" id="JELY01001542">
    <property type="protein sequence ID" value="KYF55414.1"/>
    <property type="molecule type" value="Genomic_DNA"/>
</dbReference>
<protein>
    <recommendedName>
        <fullName evidence="3">DUF2505 domain-containing protein</fullName>
    </recommendedName>
</protein>
<organism evidence="1 2">
    <name type="scientific">Sorangium cellulosum</name>
    <name type="common">Polyangium cellulosum</name>
    <dbReference type="NCBI Taxonomy" id="56"/>
    <lineage>
        <taxon>Bacteria</taxon>
        <taxon>Pseudomonadati</taxon>
        <taxon>Myxococcota</taxon>
        <taxon>Polyangia</taxon>
        <taxon>Polyangiales</taxon>
        <taxon>Polyangiaceae</taxon>
        <taxon>Sorangium</taxon>
    </lineage>
</organism>
<dbReference type="SUPFAM" id="SSF55961">
    <property type="entry name" value="Bet v1-like"/>
    <property type="match status" value="1"/>
</dbReference>
<dbReference type="Gene3D" id="3.30.530.20">
    <property type="match status" value="1"/>
</dbReference>
<proteinExistence type="predicted"/>
<evidence type="ECO:0000313" key="2">
    <source>
        <dbReference type="Proteomes" id="UP000075420"/>
    </source>
</evidence>
<gene>
    <name evidence="1" type="ORF">BE08_24320</name>
</gene>
<comment type="caution">
    <text evidence="1">The sequence shown here is derived from an EMBL/GenBank/DDBJ whole genome shotgun (WGS) entry which is preliminary data.</text>
</comment>
<accession>A0A150PIB6</accession>
<dbReference type="Pfam" id="PF10698">
    <property type="entry name" value="DUF2505"/>
    <property type="match status" value="1"/>
</dbReference>